<dbReference type="Proteomes" id="UP000319897">
    <property type="component" value="Unassembled WGS sequence"/>
</dbReference>
<evidence type="ECO:0000256" key="2">
    <source>
        <dbReference type="ARBA" id="ARBA00022598"/>
    </source>
</evidence>
<name>A0A501XV41_9SPHN</name>
<comment type="caution">
    <text evidence="12">The sequence shown here is derived from an EMBL/GenBank/DDBJ whole genome shotgun (WGS) entry which is preliminary data.</text>
</comment>
<accession>A0A501XV41</accession>
<evidence type="ECO:0000256" key="1">
    <source>
        <dbReference type="ARBA" id="ARBA00005061"/>
    </source>
</evidence>
<organism evidence="12 13">
    <name type="scientific">Sandaracinobacter neustonicus</name>
    <dbReference type="NCBI Taxonomy" id="1715348"/>
    <lineage>
        <taxon>Bacteria</taxon>
        <taxon>Pseudomonadati</taxon>
        <taxon>Pseudomonadota</taxon>
        <taxon>Alphaproteobacteria</taxon>
        <taxon>Sphingomonadales</taxon>
        <taxon>Sphingosinicellaceae</taxon>
        <taxon>Sandaracinobacter</taxon>
    </lineage>
</organism>
<dbReference type="GO" id="GO:0008270">
    <property type="term" value="F:zinc ion binding"/>
    <property type="evidence" value="ECO:0007669"/>
    <property type="project" value="UniProtKB-UniRule"/>
</dbReference>
<dbReference type="SUPFAM" id="SSF52402">
    <property type="entry name" value="Adenine nucleotide alpha hydrolases-like"/>
    <property type="match status" value="1"/>
</dbReference>
<feature type="binding site" evidence="11">
    <location>
        <position position="213"/>
    </location>
    <ligand>
        <name>Zn(2+)</name>
        <dbReference type="ChEBI" id="CHEBI:29105"/>
    </ligand>
</feature>
<dbReference type="Pfam" id="PF06508">
    <property type="entry name" value="QueC"/>
    <property type="match status" value="1"/>
</dbReference>
<dbReference type="PANTHER" id="PTHR42914">
    <property type="entry name" value="7-CYANO-7-DEAZAGUANINE SYNTHASE"/>
    <property type="match status" value="1"/>
</dbReference>
<keyword evidence="2 11" id="KW-0436">Ligase</keyword>
<keyword evidence="7 11" id="KW-0067">ATP-binding</keyword>
<dbReference type="InterPro" id="IPR014729">
    <property type="entry name" value="Rossmann-like_a/b/a_fold"/>
</dbReference>
<comment type="pathway">
    <text evidence="1 11">Purine metabolism; 7-cyano-7-deazaguanine biosynthesis.</text>
</comment>
<proteinExistence type="inferred from homology"/>
<evidence type="ECO:0000313" key="12">
    <source>
        <dbReference type="EMBL" id="TPE64466.1"/>
    </source>
</evidence>
<evidence type="ECO:0000256" key="4">
    <source>
        <dbReference type="ARBA" id="ARBA00022741"/>
    </source>
</evidence>
<keyword evidence="4 11" id="KW-0547">Nucleotide-binding</keyword>
<evidence type="ECO:0000313" key="13">
    <source>
        <dbReference type="Proteomes" id="UP000319897"/>
    </source>
</evidence>
<protein>
    <recommendedName>
        <fullName evidence="9 11">7-cyano-7-deazaguanine synthase</fullName>
        <ecNumber evidence="9 11">6.3.4.20</ecNumber>
    </recommendedName>
    <alternativeName>
        <fullName evidence="11">7-cyano-7-carbaguanine synthase</fullName>
    </alternativeName>
    <alternativeName>
        <fullName evidence="11">PreQ(0) synthase</fullName>
    </alternativeName>
    <alternativeName>
        <fullName evidence="11">Queuosine biosynthesis protein QueC</fullName>
    </alternativeName>
</protein>
<dbReference type="UniPathway" id="UPA00391"/>
<dbReference type="PANTHER" id="PTHR42914:SF1">
    <property type="entry name" value="7-CYANO-7-DEAZAGUANINE SYNTHASE"/>
    <property type="match status" value="1"/>
</dbReference>
<evidence type="ECO:0000256" key="9">
    <source>
        <dbReference type="ARBA" id="ARBA00039149"/>
    </source>
</evidence>
<evidence type="ECO:0000256" key="6">
    <source>
        <dbReference type="ARBA" id="ARBA00022833"/>
    </source>
</evidence>
<feature type="binding site" evidence="11">
    <location>
        <position position="210"/>
    </location>
    <ligand>
        <name>Zn(2+)</name>
        <dbReference type="ChEBI" id="CHEBI:29105"/>
    </ligand>
</feature>
<comment type="cofactor">
    <cofactor evidence="11">
        <name>Zn(2+)</name>
        <dbReference type="ChEBI" id="CHEBI:29105"/>
    </cofactor>
    <text evidence="11">Binds 1 zinc ion per subunit.</text>
</comment>
<evidence type="ECO:0000256" key="10">
    <source>
        <dbReference type="ARBA" id="ARBA00047890"/>
    </source>
</evidence>
<evidence type="ECO:0000256" key="7">
    <source>
        <dbReference type="ARBA" id="ARBA00022840"/>
    </source>
</evidence>
<dbReference type="EC" id="6.3.4.20" evidence="9 11"/>
<dbReference type="CDD" id="cd01995">
    <property type="entry name" value="QueC-like"/>
    <property type="match status" value="1"/>
</dbReference>
<evidence type="ECO:0000256" key="8">
    <source>
        <dbReference type="ARBA" id="ARBA00037993"/>
    </source>
</evidence>
<dbReference type="Gene3D" id="3.40.50.620">
    <property type="entry name" value="HUPs"/>
    <property type="match status" value="1"/>
</dbReference>
<dbReference type="PIRSF" id="PIRSF006293">
    <property type="entry name" value="ExsB"/>
    <property type="match status" value="1"/>
</dbReference>
<keyword evidence="3 11" id="KW-0479">Metal-binding</keyword>
<dbReference type="GO" id="GO:0005524">
    <property type="term" value="F:ATP binding"/>
    <property type="evidence" value="ECO:0007669"/>
    <property type="project" value="UniProtKB-UniRule"/>
</dbReference>
<dbReference type="OrthoDB" id="9789567at2"/>
<evidence type="ECO:0000256" key="3">
    <source>
        <dbReference type="ARBA" id="ARBA00022723"/>
    </source>
</evidence>
<feature type="binding site" evidence="11">
    <location>
        <position position="200"/>
    </location>
    <ligand>
        <name>Zn(2+)</name>
        <dbReference type="ChEBI" id="CHEBI:29105"/>
    </ligand>
</feature>
<dbReference type="NCBIfam" id="TIGR00364">
    <property type="entry name" value="7-cyano-7-deazaguanine synthase QueC"/>
    <property type="match status" value="1"/>
</dbReference>
<dbReference type="GO" id="GO:0016879">
    <property type="term" value="F:ligase activity, forming carbon-nitrogen bonds"/>
    <property type="evidence" value="ECO:0007669"/>
    <property type="project" value="UniProtKB-UniRule"/>
</dbReference>
<dbReference type="InterPro" id="IPR018317">
    <property type="entry name" value="QueC"/>
</dbReference>
<sequence>MTIKQIPLSELAGKPVVLLLSGGLDSATCLAMASNAGAKVLALTIDYNQRHRRELEAADALAARYKVARHIRLPLDLRGFGGSALTDDIEVPKEGVLPGIPVTYVPARNTIFLSVALGWAEASGGSDLLIGVNALDYSGYPDCRPEFVAAFEDMANLATKAGVEGTARYKVHTPLQALTKAGIVQAAVEAGLDMGMTWSCYDPTVDGKHCGQCDSCRLRQKGFQEAGVPDPTLYAEKPPSGGGA</sequence>
<keyword evidence="5 11" id="KW-0671">Queuosine biosynthesis</keyword>
<dbReference type="AlphaFoldDB" id="A0A501XV41"/>
<keyword evidence="6 11" id="KW-0862">Zinc</keyword>
<keyword evidence="13" id="KW-1185">Reference proteome</keyword>
<comment type="catalytic activity">
    <reaction evidence="10 11">
        <text>7-carboxy-7-carbaguanine + NH4(+) + 2 ATP = 7-cyano-7-carbaguanine + 2 AMP + 2 diphosphate + 2 H(+)</text>
        <dbReference type="Rhea" id="RHEA:27982"/>
        <dbReference type="ChEBI" id="CHEBI:15378"/>
        <dbReference type="ChEBI" id="CHEBI:28938"/>
        <dbReference type="ChEBI" id="CHEBI:30616"/>
        <dbReference type="ChEBI" id="CHEBI:33019"/>
        <dbReference type="ChEBI" id="CHEBI:45075"/>
        <dbReference type="ChEBI" id="CHEBI:61036"/>
        <dbReference type="ChEBI" id="CHEBI:456215"/>
        <dbReference type="EC" id="6.3.4.20"/>
    </reaction>
</comment>
<feature type="binding site" evidence="11">
    <location>
        <begin position="20"/>
        <end position="30"/>
    </location>
    <ligand>
        <name>ATP</name>
        <dbReference type="ChEBI" id="CHEBI:30616"/>
    </ligand>
</feature>
<dbReference type="EMBL" id="VFSU01000010">
    <property type="protein sequence ID" value="TPE64466.1"/>
    <property type="molecule type" value="Genomic_DNA"/>
</dbReference>
<feature type="binding site" evidence="11">
    <location>
        <position position="216"/>
    </location>
    <ligand>
        <name>Zn(2+)</name>
        <dbReference type="ChEBI" id="CHEBI:29105"/>
    </ligand>
</feature>
<dbReference type="GO" id="GO:0008616">
    <property type="term" value="P:tRNA queuosine(34) biosynthetic process"/>
    <property type="evidence" value="ECO:0007669"/>
    <property type="project" value="UniProtKB-UniRule"/>
</dbReference>
<comment type="similarity">
    <text evidence="8 11">Belongs to the QueC family.</text>
</comment>
<gene>
    <name evidence="11 12" type="primary">queC</name>
    <name evidence="12" type="ORF">FJQ54_01430</name>
</gene>
<dbReference type="RefSeq" id="WP_140926503.1">
    <property type="nucleotide sequence ID" value="NZ_VFSU01000010.1"/>
</dbReference>
<evidence type="ECO:0000256" key="5">
    <source>
        <dbReference type="ARBA" id="ARBA00022785"/>
    </source>
</evidence>
<dbReference type="HAMAP" id="MF_01633">
    <property type="entry name" value="QueC"/>
    <property type="match status" value="1"/>
</dbReference>
<evidence type="ECO:0000256" key="11">
    <source>
        <dbReference type="HAMAP-Rule" id="MF_01633"/>
    </source>
</evidence>
<reference evidence="12 13" key="1">
    <citation type="submission" date="2019-06" db="EMBL/GenBank/DDBJ databases">
        <authorList>
            <person name="Lee I."/>
            <person name="Jang G.I."/>
            <person name="Hwang C.Y."/>
        </authorList>
    </citation>
    <scope>NUCLEOTIDE SEQUENCE [LARGE SCALE GENOMIC DNA]</scope>
    <source>
        <strain evidence="12 13">PAMC 28131</strain>
    </source>
</reference>
<comment type="function">
    <text evidence="11">Catalyzes the ATP-dependent conversion of 7-carboxy-7-deazaguanine (CDG) to 7-cyano-7-deazaguanine (preQ(0)).</text>
</comment>